<dbReference type="eggNOG" id="COG0640">
    <property type="taxonomic scope" value="Bacteria"/>
</dbReference>
<dbReference type="InterPro" id="IPR036390">
    <property type="entry name" value="WH_DNA-bd_sf"/>
</dbReference>
<dbReference type="RefSeq" id="WP_012645625.1">
    <property type="nucleotide sequence ID" value="NC_011979.1"/>
</dbReference>
<dbReference type="OrthoDB" id="9800049at2"/>
<keyword evidence="6" id="KW-1185">Reference proteome</keyword>
<dbReference type="AlphaFoldDB" id="B9LZT2"/>
<accession>B9LZT2</accession>
<dbReference type="PRINTS" id="PR00778">
    <property type="entry name" value="HTHARSR"/>
</dbReference>
<gene>
    <name evidence="5" type="ordered locus">Geob_0528</name>
</gene>
<dbReference type="GO" id="GO:0003700">
    <property type="term" value="F:DNA-binding transcription factor activity"/>
    <property type="evidence" value="ECO:0007669"/>
    <property type="project" value="InterPro"/>
</dbReference>
<dbReference type="InterPro" id="IPR011991">
    <property type="entry name" value="ArsR-like_HTH"/>
</dbReference>
<dbReference type="SMART" id="SM00418">
    <property type="entry name" value="HTH_ARSR"/>
    <property type="match status" value="1"/>
</dbReference>
<dbReference type="InterPro" id="IPR051081">
    <property type="entry name" value="HTH_MetalResp_TranReg"/>
</dbReference>
<evidence type="ECO:0000256" key="3">
    <source>
        <dbReference type="ARBA" id="ARBA00023163"/>
    </source>
</evidence>
<dbReference type="HOGENOM" id="CLU_097806_4_1_7"/>
<proteinExistence type="predicted"/>
<keyword evidence="2" id="KW-0238">DNA-binding</keyword>
<dbReference type="Proteomes" id="UP000007721">
    <property type="component" value="Chromosome"/>
</dbReference>
<dbReference type="GO" id="GO:0003677">
    <property type="term" value="F:DNA binding"/>
    <property type="evidence" value="ECO:0007669"/>
    <property type="project" value="UniProtKB-KW"/>
</dbReference>
<dbReference type="CDD" id="cd00090">
    <property type="entry name" value="HTH_ARSR"/>
    <property type="match status" value="1"/>
</dbReference>
<protein>
    <submittedName>
        <fullName evidence="5">Helix-turn-helix transcriptional regulator, ArsR family</fullName>
    </submittedName>
</protein>
<feature type="domain" description="HTH arsR-type" evidence="4">
    <location>
        <begin position="10"/>
        <end position="103"/>
    </location>
</feature>
<dbReference type="InterPro" id="IPR001845">
    <property type="entry name" value="HTH_ArsR_DNA-bd_dom"/>
</dbReference>
<dbReference type="STRING" id="316067.Geob_0528"/>
<evidence type="ECO:0000259" key="4">
    <source>
        <dbReference type="PROSITE" id="PS50987"/>
    </source>
</evidence>
<reference evidence="5 6" key="1">
    <citation type="submission" date="2009-01" db="EMBL/GenBank/DDBJ databases">
        <title>Complete sequence of Geobacter sp. FRC-32.</title>
        <authorList>
            <consortium name="US DOE Joint Genome Institute"/>
            <person name="Lucas S."/>
            <person name="Copeland A."/>
            <person name="Lapidus A."/>
            <person name="Glavina del Rio T."/>
            <person name="Dalin E."/>
            <person name="Tice H."/>
            <person name="Bruce D."/>
            <person name="Goodwin L."/>
            <person name="Pitluck S."/>
            <person name="Saunders E."/>
            <person name="Brettin T."/>
            <person name="Detter J.C."/>
            <person name="Han C."/>
            <person name="Larimer F."/>
            <person name="Land M."/>
            <person name="Hauser L."/>
            <person name="Kyrpides N."/>
            <person name="Ovchinnikova G."/>
            <person name="Kostka J."/>
            <person name="Richardson P."/>
        </authorList>
    </citation>
    <scope>NUCLEOTIDE SEQUENCE [LARGE SCALE GENOMIC DNA]</scope>
    <source>
        <strain evidence="6">DSM 22248 / JCM 15807 / FRC-32</strain>
    </source>
</reference>
<dbReference type="EMBL" id="CP001390">
    <property type="protein sequence ID" value="ACM18896.1"/>
    <property type="molecule type" value="Genomic_DNA"/>
</dbReference>
<sequence>MVAKSIEQEQPSSNEITLPKILHALSDPVRLEIVLKLASAGEIACGCFGLAMPKSSLSHHFKVLRTSGVLATRREGKEWVNSLRKEDLEALFPGVLDSIIAAARAGQGDGGGGARRLCCRGLKKGTGHFIDWGL</sequence>
<organism evidence="5 6">
    <name type="scientific">Geotalea daltonii (strain DSM 22248 / JCM 15807 / FRC-32)</name>
    <name type="common">Geobacter daltonii</name>
    <dbReference type="NCBI Taxonomy" id="316067"/>
    <lineage>
        <taxon>Bacteria</taxon>
        <taxon>Pseudomonadati</taxon>
        <taxon>Thermodesulfobacteriota</taxon>
        <taxon>Desulfuromonadia</taxon>
        <taxon>Geobacterales</taxon>
        <taxon>Geobacteraceae</taxon>
        <taxon>Geotalea</taxon>
    </lineage>
</organism>
<dbReference type="InterPro" id="IPR036388">
    <property type="entry name" value="WH-like_DNA-bd_sf"/>
</dbReference>
<dbReference type="PROSITE" id="PS50987">
    <property type="entry name" value="HTH_ARSR_2"/>
    <property type="match status" value="1"/>
</dbReference>
<evidence type="ECO:0000313" key="5">
    <source>
        <dbReference type="EMBL" id="ACM18896.1"/>
    </source>
</evidence>
<evidence type="ECO:0000313" key="6">
    <source>
        <dbReference type="Proteomes" id="UP000007721"/>
    </source>
</evidence>
<dbReference type="KEGG" id="geo:Geob_0528"/>
<dbReference type="Gene3D" id="1.10.10.10">
    <property type="entry name" value="Winged helix-like DNA-binding domain superfamily/Winged helix DNA-binding domain"/>
    <property type="match status" value="1"/>
</dbReference>
<evidence type="ECO:0000256" key="1">
    <source>
        <dbReference type="ARBA" id="ARBA00023015"/>
    </source>
</evidence>
<dbReference type="PANTHER" id="PTHR33154">
    <property type="entry name" value="TRANSCRIPTIONAL REGULATOR, ARSR FAMILY"/>
    <property type="match status" value="1"/>
</dbReference>
<dbReference type="PANTHER" id="PTHR33154:SF12">
    <property type="entry name" value="TRANSCRIPTIONAL REGULATORY PROTEIN"/>
    <property type="match status" value="1"/>
</dbReference>
<evidence type="ECO:0000256" key="2">
    <source>
        <dbReference type="ARBA" id="ARBA00023125"/>
    </source>
</evidence>
<keyword evidence="1" id="KW-0805">Transcription regulation</keyword>
<dbReference type="Pfam" id="PF01022">
    <property type="entry name" value="HTH_5"/>
    <property type="match status" value="1"/>
</dbReference>
<dbReference type="SUPFAM" id="SSF46785">
    <property type="entry name" value="Winged helix' DNA-binding domain"/>
    <property type="match status" value="1"/>
</dbReference>
<name>B9LZT2_GEODF</name>
<keyword evidence="3" id="KW-0804">Transcription</keyword>